<name>A0A4S5ECD1_9ACTN</name>
<dbReference type="AlphaFoldDB" id="A0A4S5ECD1"/>
<evidence type="ECO:0000256" key="6">
    <source>
        <dbReference type="ARBA" id="ARBA00023136"/>
    </source>
</evidence>
<protein>
    <submittedName>
        <fullName evidence="10">Molybdate ABC transporter permease subunit</fullName>
    </submittedName>
</protein>
<dbReference type="PROSITE" id="PS50928">
    <property type="entry name" value="ABC_TM1"/>
    <property type="match status" value="1"/>
</dbReference>
<keyword evidence="11" id="KW-1185">Reference proteome</keyword>
<dbReference type="Proteomes" id="UP000305282">
    <property type="component" value="Unassembled WGS sequence"/>
</dbReference>
<dbReference type="CDD" id="cd06261">
    <property type="entry name" value="TM_PBP2"/>
    <property type="match status" value="1"/>
</dbReference>
<dbReference type="SUPFAM" id="SSF161098">
    <property type="entry name" value="MetI-like"/>
    <property type="match status" value="1"/>
</dbReference>
<feature type="region of interest" description="Disordered" evidence="7">
    <location>
        <begin position="1"/>
        <end position="39"/>
    </location>
</feature>
<evidence type="ECO:0000256" key="2">
    <source>
        <dbReference type="ARBA" id="ARBA00022448"/>
    </source>
</evidence>
<keyword evidence="4 8" id="KW-0812">Transmembrane</keyword>
<evidence type="ECO:0000256" key="1">
    <source>
        <dbReference type="ARBA" id="ARBA00004651"/>
    </source>
</evidence>
<keyword evidence="5 8" id="KW-1133">Transmembrane helix</keyword>
<evidence type="ECO:0000256" key="4">
    <source>
        <dbReference type="ARBA" id="ARBA00022692"/>
    </source>
</evidence>
<dbReference type="GO" id="GO:0005886">
    <property type="term" value="C:plasma membrane"/>
    <property type="evidence" value="ECO:0007669"/>
    <property type="project" value="UniProtKB-SubCell"/>
</dbReference>
<feature type="transmembrane region" description="Helical" evidence="8">
    <location>
        <begin position="46"/>
        <end position="68"/>
    </location>
</feature>
<keyword evidence="2" id="KW-0813">Transport</keyword>
<feature type="non-terminal residue" evidence="10">
    <location>
        <position position="141"/>
    </location>
</feature>
<organism evidence="10 11">
    <name type="scientific">Candidatus Frankia alpina</name>
    <dbReference type="NCBI Taxonomy" id="2699483"/>
    <lineage>
        <taxon>Bacteria</taxon>
        <taxon>Bacillati</taxon>
        <taxon>Actinomycetota</taxon>
        <taxon>Actinomycetes</taxon>
        <taxon>Frankiales</taxon>
        <taxon>Frankiaceae</taxon>
        <taxon>Frankia</taxon>
    </lineage>
</organism>
<comment type="subcellular location">
    <subcellularLocation>
        <location evidence="1">Cell membrane</location>
        <topology evidence="1">Multi-pass membrane protein</topology>
    </subcellularLocation>
</comment>
<evidence type="ECO:0000313" key="10">
    <source>
        <dbReference type="EMBL" id="THJ69342.1"/>
    </source>
</evidence>
<sequence>MTSPGGTSLPWTTSARRPHIRLPGRDGHTGRSGRSGRRETRRRTPWALWVPGAIAALFLLLPLIGLLVRAPWSGLPDLITEHDVREALFLSLETATAATALSLLFGIPLAWLLARTRFPGRSLLRALVTLPLVLPPVVGGV</sequence>
<evidence type="ECO:0000256" key="3">
    <source>
        <dbReference type="ARBA" id="ARBA00022475"/>
    </source>
</evidence>
<dbReference type="InterPro" id="IPR035906">
    <property type="entry name" value="MetI-like_sf"/>
</dbReference>
<evidence type="ECO:0000256" key="7">
    <source>
        <dbReference type="SAM" id="MobiDB-lite"/>
    </source>
</evidence>
<keyword evidence="3" id="KW-1003">Cell membrane</keyword>
<feature type="compositionally biased region" description="Polar residues" evidence="7">
    <location>
        <begin position="1"/>
        <end position="15"/>
    </location>
</feature>
<comment type="caution">
    <text evidence="10">The sequence shown here is derived from an EMBL/GenBank/DDBJ whole genome shotgun (WGS) entry which is preliminary data.</text>
</comment>
<dbReference type="GO" id="GO:0055085">
    <property type="term" value="P:transmembrane transport"/>
    <property type="evidence" value="ECO:0007669"/>
    <property type="project" value="InterPro"/>
</dbReference>
<feature type="domain" description="ABC transmembrane type-1" evidence="9">
    <location>
        <begin position="88"/>
        <end position="141"/>
    </location>
</feature>
<evidence type="ECO:0000313" key="11">
    <source>
        <dbReference type="Proteomes" id="UP000305282"/>
    </source>
</evidence>
<proteinExistence type="predicted"/>
<dbReference type="EMBL" id="SSXH01000459">
    <property type="protein sequence ID" value="THJ69342.1"/>
    <property type="molecule type" value="Genomic_DNA"/>
</dbReference>
<evidence type="ECO:0000256" key="5">
    <source>
        <dbReference type="ARBA" id="ARBA00022989"/>
    </source>
</evidence>
<gene>
    <name evidence="10" type="ORF">E7Y31_16340</name>
</gene>
<evidence type="ECO:0000259" key="9">
    <source>
        <dbReference type="PROSITE" id="PS50928"/>
    </source>
</evidence>
<accession>A0A4S5ECD1</accession>
<dbReference type="InterPro" id="IPR000515">
    <property type="entry name" value="MetI-like"/>
</dbReference>
<dbReference type="PANTHER" id="PTHR30183">
    <property type="entry name" value="MOLYBDENUM TRANSPORT SYSTEM PERMEASE PROTEIN MODB"/>
    <property type="match status" value="1"/>
</dbReference>
<evidence type="ECO:0000256" key="8">
    <source>
        <dbReference type="SAM" id="Phobius"/>
    </source>
</evidence>
<dbReference type="PANTHER" id="PTHR30183:SF3">
    <property type="entry name" value="MOLYBDENUM TRANSPORT SYSTEM PERMEASE PROTEIN MODB"/>
    <property type="match status" value="1"/>
</dbReference>
<dbReference type="Gene3D" id="1.10.3720.10">
    <property type="entry name" value="MetI-like"/>
    <property type="match status" value="1"/>
</dbReference>
<feature type="transmembrane region" description="Helical" evidence="8">
    <location>
        <begin position="88"/>
        <end position="114"/>
    </location>
</feature>
<keyword evidence="6 8" id="KW-0472">Membrane</keyword>
<reference evidence="10 11" key="1">
    <citation type="submission" date="2019-04" db="EMBL/GenBank/DDBJ databases">
        <title>Draft genome sequences for three unisolated Alnus-infective Frankia Sp+ strains, AgTrS, AiOr and AvVan, the first sequenced Frankia strains able to sporulate in-planta.</title>
        <authorList>
            <person name="Bethencourt L."/>
            <person name="Vautrin F."/>
            <person name="Taib N."/>
            <person name="Dubost A."/>
            <person name="Castro-Garcia L."/>
            <person name="Imbaud O."/>
            <person name="Abrouk D."/>
            <person name="Fournier P."/>
            <person name="Briolay J."/>
            <person name="Nguyen A."/>
            <person name="Normand P."/>
            <person name="Fernandez M.P."/>
            <person name="Brochier-Armanet C."/>
            <person name="Herrera-Belaroussi A."/>
        </authorList>
    </citation>
    <scope>NUCLEOTIDE SEQUENCE [LARGE SCALE GENOMIC DNA]</scope>
    <source>
        <strain evidence="10 11">AvVan</strain>
    </source>
</reference>